<evidence type="ECO:0000256" key="1">
    <source>
        <dbReference type="ARBA" id="ARBA00022737"/>
    </source>
</evidence>
<dbReference type="PANTHER" id="PTHR13833">
    <property type="match status" value="1"/>
</dbReference>
<dbReference type="NCBIfam" id="TIGR04183">
    <property type="entry name" value="Por_Secre_tail"/>
    <property type="match status" value="1"/>
</dbReference>
<dbReference type="PANTHER" id="PTHR13833:SF71">
    <property type="entry name" value="NHL DOMAIN-CONTAINING PROTEIN"/>
    <property type="match status" value="1"/>
</dbReference>
<dbReference type="Pfam" id="PF01436">
    <property type="entry name" value="NHL"/>
    <property type="match status" value="2"/>
</dbReference>
<dbReference type="CDD" id="cd14953">
    <property type="entry name" value="NHL_like_1"/>
    <property type="match status" value="1"/>
</dbReference>
<evidence type="ECO:0008006" key="4">
    <source>
        <dbReference type="Google" id="ProtNLM"/>
    </source>
</evidence>
<keyword evidence="3" id="KW-1185">Reference proteome</keyword>
<evidence type="ECO:0000313" key="2">
    <source>
        <dbReference type="EMBL" id="GAA4367897.1"/>
    </source>
</evidence>
<dbReference type="InterPro" id="IPR001258">
    <property type="entry name" value="NHL_repeat"/>
</dbReference>
<comment type="caution">
    <text evidence="2">The sequence shown here is derived from an EMBL/GenBank/DDBJ whole genome shotgun (WGS) entry which is preliminary data.</text>
</comment>
<dbReference type="InterPro" id="IPR011042">
    <property type="entry name" value="6-blade_b-propeller_TolB-like"/>
</dbReference>
<sequence length="433" mass="44537">MLGLLPSAYGQTVSTVAGTGMAGNVNGPAAAAQFNQPYGVASDSAGNVYVAEPNHHLIRKISPQGMVSTLAGSGFPGHYNSPIGTDAIFSSPQEVIVAPNGDLLISDSSNGSIRRIDKNTAAVTTVAGTGSSGFLDGPVGQARFRTPVGLSVDQSGNLYVADADAYRLRKVAGGVVSTVAGSGVRGHLDGPAGNARFWGPTGLATDTSGNVYIADYVGNRIRKFDPLTNTVSTLAGNGTAGYVDGPLSMARLSRPLRLAYSTLENTLYVLEQGNNLVRKINLSTSTVSTVAGSGQPGFADGPSLTAQFDQPSGLALDGTGALLIGDTNNHRIRRVSGLVLATRAPTAQLALAPELWPNPSPGQSTLRYYLPTGGRVTYTLLDLAGRVVQHVPLGWQAAGWHTCPVSTPGAAAGAYLLRLRTPAGTGTCKLLVQ</sequence>
<dbReference type="InterPro" id="IPR026444">
    <property type="entry name" value="Secre_tail"/>
</dbReference>
<reference evidence="3" key="1">
    <citation type="journal article" date="2019" name="Int. J. Syst. Evol. Microbiol.">
        <title>The Global Catalogue of Microorganisms (GCM) 10K type strain sequencing project: providing services to taxonomists for standard genome sequencing and annotation.</title>
        <authorList>
            <consortium name="The Broad Institute Genomics Platform"/>
            <consortium name="The Broad Institute Genome Sequencing Center for Infectious Disease"/>
            <person name="Wu L."/>
            <person name="Ma J."/>
        </authorList>
    </citation>
    <scope>NUCLEOTIDE SEQUENCE [LARGE SCALE GENOMIC DNA]</scope>
    <source>
        <strain evidence="3">JCM 17923</strain>
    </source>
</reference>
<accession>A0ABP8IRG5</accession>
<proteinExistence type="predicted"/>
<protein>
    <recommendedName>
        <fullName evidence="4">T9SS type A sorting domain-containing protein</fullName>
    </recommendedName>
</protein>
<organism evidence="2 3">
    <name type="scientific">Hymenobacter saemangeumensis</name>
    <dbReference type="NCBI Taxonomy" id="1084522"/>
    <lineage>
        <taxon>Bacteria</taxon>
        <taxon>Pseudomonadati</taxon>
        <taxon>Bacteroidota</taxon>
        <taxon>Cytophagia</taxon>
        <taxon>Cytophagales</taxon>
        <taxon>Hymenobacteraceae</taxon>
        <taxon>Hymenobacter</taxon>
    </lineage>
</organism>
<evidence type="ECO:0000313" key="3">
    <source>
        <dbReference type="Proteomes" id="UP001501153"/>
    </source>
</evidence>
<name>A0ABP8IRG5_9BACT</name>
<dbReference type="Gene3D" id="2.120.10.30">
    <property type="entry name" value="TolB, C-terminal domain"/>
    <property type="match status" value="3"/>
</dbReference>
<dbReference type="SUPFAM" id="SSF101898">
    <property type="entry name" value="NHL repeat"/>
    <property type="match status" value="1"/>
</dbReference>
<keyword evidence="1" id="KW-0677">Repeat</keyword>
<gene>
    <name evidence="2" type="ORF">GCM10023185_40170</name>
</gene>
<dbReference type="Proteomes" id="UP001501153">
    <property type="component" value="Unassembled WGS sequence"/>
</dbReference>
<dbReference type="EMBL" id="BAABGZ010000078">
    <property type="protein sequence ID" value="GAA4367897.1"/>
    <property type="molecule type" value="Genomic_DNA"/>
</dbReference>